<dbReference type="AlphaFoldDB" id="A0A368U8W0"/>
<evidence type="ECO:0000313" key="6">
    <source>
        <dbReference type="EMBL" id="RCV92936.1"/>
    </source>
</evidence>
<dbReference type="PANTHER" id="PTHR35005">
    <property type="entry name" value="3-DEHYDRO-SCYLLO-INOSOSE HYDROLASE"/>
    <property type="match status" value="1"/>
</dbReference>
<dbReference type="Pfam" id="PF02633">
    <property type="entry name" value="Creatininase"/>
    <property type="match status" value="1"/>
</dbReference>
<keyword evidence="7" id="KW-1185">Reference proteome</keyword>
<dbReference type="PANTHER" id="PTHR35005:SF1">
    <property type="entry name" value="2-AMINO-5-FORMYLAMINO-6-RIBOSYLAMINOPYRIMIDIN-4(3H)-ONE 5'-MONOPHOSPHATE DEFORMYLASE"/>
    <property type="match status" value="1"/>
</dbReference>
<evidence type="ECO:0000256" key="3">
    <source>
        <dbReference type="ARBA" id="ARBA00022801"/>
    </source>
</evidence>
<dbReference type="GO" id="GO:0016811">
    <property type="term" value="F:hydrolase activity, acting on carbon-nitrogen (but not peptide) bonds, in linear amides"/>
    <property type="evidence" value="ECO:0007669"/>
    <property type="project" value="TreeGrafter"/>
</dbReference>
<gene>
    <name evidence="6" type="ORF">DU506_05175</name>
</gene>
<dbReference type="SUPFAM" id="SSF102215">
    <property type="entry name" value="Creatininase"/>
    <property type="match status" value="1"/>
</dbReference>
<accession>A0A368U8W0</accession>
<comment type="similarity">
    <text evidence="5">Belongs to the creatininase superfamily.</text>
</comment>
<dbReference type="GO" id="GO:0009231">
    <property type="term" value="P:riboflavin biosynthetic process"/>
    <property type="evidence" value="ECO:0007669"/>
    <property type="project" value="TreeGrafter"/>
</dbReference>
<keyword evidence="3" id="KW-0378">Hydrolase</keyword>
<protein>
    <submittedName>
        <fullName evidence="6">Creatininase family protein</fullName>
    </submittedName>
</protein>
<sequence>MQAHWHDLSGPGLATCAERDPVAVLVLGAIEQHGAHLPLSTDLDIGLGLQEAMLQALASRHATTDVLCLPALAVGASDEHISFSGTLSLPAPLVIATLEAYGDSLARAGIKRLMLLNSHGGNKAVMDIAALTLRRRHAMWVAKTTYTRLSPPVDLLPTNEWRHGLHGGAVETAMMLHLAPEKVAMQHAGNFAFSGERGTSQGGRLGLEGQASLAWLAEDLTPEGLAGNATLASAELGRRLVAHYAAALADVVVELASIRLPAR</sequence>
<evidence type="ECO:0000313" key="7">
    <source>
        <dbReference type="Proteomes" id="UP000253204"/>
    </source>
</evidence>
<dbReference type="OrthoDB" id="9801445at2"/>
<evidence type="ECO:0000256" key="5">
    <source>
        <dbReference type="ARBA" id="ARBA00024029"/>
    </source>
</evidence>
<dbReference type="GO" id="GO:0046872">
    <property type="term" value="F:metal ion binding"/>
    <property type="evidence" value="ECO:0007669"/>
    <property type="project" value="UniProtKB-KW"/>
</dbReference>
<dbReference type="Gene3D" id="3.40.50.10310">
    <property type="entry name" value="Creatininase"/>
    <property type="match status" value="1"/>
</dbReference>
<dbReference type="RefSeq" id="WP_114485871.1">
    <property type="nucleotide sequence ID" value="NZ_CBCSHM010000013.1"/>
</dbReference>
<evidence type="ECO:0000256" key="2">
    <source>
        <dbReference type="ARBA" id="ARBA00022723"/>
    </source>
</evidence>
<reference evidence="6 7" key="1">
    <citation type="submission" date="2018-07" db="EMBL/GenBank/DDBJ databases">
        <title>Halomonas rutogse sp. nov., isolated from Lake TangqianCo on Tibetan Plateau.</title>
        <authorList>
            <person name="Lu H."/>
            <person name="Xing P."/>
            <person name="Wu Q."/>
        </authorList>
    </citation>
    <scope>NUCLEOTIDE SEQUENCE [LARGE SCALE GENOMIC DNA]</scope>
    <source>
        <strain evidence="6 7">TQ8S</strain>
    </source>
</reference>
<evidence type="ECO:0000256" key="4">
    <source>
        <dbReference type="ARBA" id="ARBA00022833"/>
    </source>
</evidence>
<dbReference type="InterPro" id="IPR003785">
    <property type="entry name" value="Creatininase/forma_Hydrolase"/>
</dbReference>
<dbReference type="InterPro" id="IPR024087">
    <property type="entry name" value="Creatininase-like_sf"/>
</dbReference>
<organism evidence="6 7">
    <name type="scientific">Vreelandella rituensis</name>
    <dbReference type="NCBI Taxonomy" id="2282306"/>
    <lineage>
        <taxon>Bacteria</taxon>
        <taxon>Pseudomonadati</taxon>
        <taxon>Pseudomonadota</taxon>
        <taxon>Gammaproteobacteria</taxon>
        <taxon>Oceanospirillales</taxon>
        <taxon>Halomonadaceae</taxon>
        <taxon>Vreelandella</taxon>
    </lineage>
</organism>
<keyword evidence="2" id="KW-0479">Metal-binding</keyword>
<proteinExistence type="inferred from homology"/>
<dbReference type="Proteomes" id="UP000253204">
    <property type="component" value="Unassembled WGS sequence"/>
</dbReference>
<comment type="cofactor">
    <cofactor evidence="1">
        <name>Zn(2+)</name>
        <dbReference type="ChEBI" id="CHEBI:29105"/>
    </cofactor>
</comment>
<dbReference type="EMBL" id="QPIJ01000007">
    <property type="protein sequence ID" value="RCV92936.1"/>
    <property type="molecule type" value="Genomic_DNA"/>
</dbReference>
<name>A0A368U8W0_9GAMM</name>
<keyword evidence="4" id="KW-0862">Zinc</keyword>
<evidence type="ECO:0000256" key="1">
    <source>
        <dbReference type="ARBA" id="ARBA00001947"/>
    </source>
</evidence>
<comment type="caution">
    <text evidence="6">The sequence shown here is derived from an EMBL/GenBank/DDBJ whole genome shotgun (WGS) entry which is preliminary data.</text>
</comment>